<dbReference type="Proteomes" id="UP001311232">
    <property type="component" value="Unassembled WGS sequence"/>
</dbReference>
<feature type="repeat" description="RCC1" evidence="3">
    <location>
        <begin position="110"/>
        <end position="170"/>
    </location>
</feature>
<dbReference type="InterPro" id="IPR000408">
    <property type="entry name" value="Reg_chr_condens"/>
</dbReference>
<feature type="region of interest" description="Disordered" evidence="4">
    <location>
        <begin position="464"/>
        <end position="489"/>
    </location>
</feature>
<dbReference type="Pfam" id="PF00415">
    <property type="entry name" value="RCC1"/>
    <property type="match status" value="4"/>
</dbReference>
<keyword evidence="1" id="KW-0344">Guanine-nucleotide releasing factor</keyword>
<dbReference type="InterPro" id="IPR059093">
    <property type="entry name" value="HA_Alsin"/>
</dbReference>
<dbReference type="Pfam" id="PF25383">
    <property type="entry name" value="PH_alsin"/>
    <property type="match status" value="1"/>
</dbReference>
<reference evidence="7 8" key="1">
    <citation type="submission" date="2021-06" db="EMBL/GenBank/DDBJ databases">
        <authorList>
            <person name="Palmer J.M."/>
        </authorList>
    </citation>
    <scope>NUCLEOTIDE SEQUENCE [LARGE SCALE GENOMIC DNA]</scope>
    <source>
        <strain evidence="7 8">MEX-2019</strain>
        <tissue evidence="7">Muscle</tissue>
    </source>
</reference>
<evidence type="ECO:0000256" key="1">
    <source>
        <dbReference type="ARBA" id="ARBA00022658"/>
    </source>
</evidence>
<dbReference type="InterPro" id="IPR037191">
    <property type="entry name" value="VPS9_dom_sf"/>
</dbReference>
<dbReference type="Pfam" id="PF02493">
    <property type="entry name" value="MORN"/>
    <property type="match status" value="8"/>
</dbReference>
<accession>A0AAV9RZA5</accession>
<dbReference type="PROSITE" id="PS00626">
    <property type="entry name" value="RCC1_2"/>
    <property type="match status" value="3"/>
</dbReference>
<evidence type="ECO:0000313" key="7">
    <source>
        <dbReference type="EMBL" id="KAK5614245.1"/>
    </source>
</evidence>
<dbReference type="GO" id="GO:0016197">
    <property type="term" value="P:endosomal transport"/>
    <property type="evidence" value="ECO:0007669"/>
    <property type="project" value="TreeGrafter"/>
</dbReference>
<dbReference type="InterPro" id="IPR003409">
    <property type="entry name" value="MORN"/>
</dbReference>
<feature type="domain" description="PH" evidence="5">
    <location>
        <begin position="901"/>
        <end position="1001"/>
    </location>
</feature>
<dbReference type="InterPro" id="IPR001849">
    <property type="entry name" value="PH_domain"/>
</dbReference>
<evidence type="ECO:0000256" key="4">
    <source>
        <dbReference type="SAM" id="MobiDB-lite"/>
    </source>
</evidence>
<dbReference type="Pfam" id="PF26202">
    <property type="entry name" value="HA_Alsin"/>
    <property type="match status" value="1"/>
</dbReference>
<feature type="repeat" description="RCC1" evidence="3">
    <location>
        <begin position="518"/>
        <end position="569"/>
    </location>
</feature>
<dbReference type="SUPFAM" id="SSF50729">
    <property type="entry name" value="PH domain-like"/>
    <property type="match status" value="1"/>
</dbReference>
<dbReference type="PANTHER" id="PTHR46089">
    <property type="entry name" value="ALSIN HOMOLOG"/>
    <property type="match status" value="1"/>
</dbReference>
<dbReference type="GO" id="GO:0005737">
    <property type="term" value="C:cytoplasm"/>
    <property type="evidence" value="ECO:0007669"/>
    <property type="project" value="TreeGrafter"/>
</dbReference>
<evidence type="ECO:0008006" key="9">
    <source>
        <dbReference type="Google" id="ProtNLM"/>
    </source>
</evidence>
<evidence type="ECO:0000256" key="3">
    <source>
        <dbReference type="PROSITE-ProRule" id="PRU00235"/>
    </source>
</evidence>
<dbReference type="InterPro" id="IPR003123">
    <property type="entry name" value="VPS9"/>
</dbReference>
<dbReference type="InterPro" id="IPR035899">
    <property type="entry name" value="DBL_dom_sf"/>
</dbReference>
<dbReference type="Pfam" id="PF02204">
    <property type="entry name" value="VPS9"/>
    <property type="match status" value="1"/>
</dbReference>
<dbReference type="Pfam" id="PF25582">
    <property type="entry name" value="DH_Alsin"/>
    <property type="match status" value="1"/>
</dbReference>
<dbReference type="GO" id="GO:0005813">
    <property type="term" value="C:centrosome"/>
    <property type="evidence" value="ECO:0007669"/>
    <property type="project" value="TreeGrafter"/>
</dbReference>
<dbReference type="PROSITE" id="PS51205">
    <property type="entry name" value="VPS9"/>
    <property type="match status" value="1"/>
</dbReference>
<dbReference type="GO" id="GO:0031267">
    <property type="term" value="F:small GTPase binding"/>
    <property type="evidence" value="ECO:0007669"/>
    <property type="project" value="TreeGrafter"/>
</dbReference>
<feature type="compositionally biased region" description="Polar residues" evidence="4">
    <location>
        <begin position="375"/>
        <end position="394"/>
    </location>
</feature>
<proteinExistence type="predicted"/>
<organism evidence="7 8">
    <name type="scientific">Crenichthys baileyi</name>
    <name type="common">White River springfish</name>
    <dbReference type="NCBI Taxonomy" id="28760"/>
    <lineage>
        <taxon>Eukaryota</taxon>
        <taxon>Metazoa</taxon>
        <taxon>Chordata</taxon>
        <taxon>Craniata</taxon>
        <taxon>Vertebrata</taxon>
        <taxon>Euteleostomi</taxon>
        <taxon>Actinopterygii</taxon>
        <taxon>Neopterygii</taxon>
        <taxon>Teleostei</taxon>
        <taxon>Neoteleostei</taxon>
        <taxon>Acanthomorphata</taxon>
        <taxon>Ovalentaria</taxon>
        <taxon>Atherinomorphae</taxon>
        <taxon>Cyprinodontiformes</taxon>
        <taxon>Goodeidae</taxon>
        <taxon>Crenichthys</taxon>
    </lineage>
</organism>
<sequence>MENREGRPADESVVQAPDRGLLHVWPSGGGTEQLFSETVLLSRPVVQVSLGEHHGVLLAQGGQVFSFGELSWRSLSVPVSAPVLEASLLGRTVVYVAAGGFHCGVISEQGSVYMWGENTVGQCGQTERASVTVSEPSPVTVVDSEVVPPVVVRVVSLACGREHSLALSDHNELWAWGSGCQLGLVTNTFPVWKPQKVEHLAGRHVIQVACGAYHSLALVRSLPAQHFSTQSIPKMRERGRSLQCPVTDREELVTAEDAHYCPLGVELSEVTRSETSSRRRVSRQRLHPAGMSSGSSPVSGSSLSSYSDDSRSNPKQRNLPVCSRLEPEENRTECVSQTDGGPKANRALDWTPNKDSAFSDELELQNLLEKLSGETLESQNTVATEDTDSVSSQTESDDSCLSSTPSSDLLTSSYKDDSTFKRQTDNGRTSGLLSSSPVCLEEVRLCLEKERQAVLSSSLTNIHQKGNAATSRRLSLPGTPTHGSPRRRRHCACGPLSAGQALSAGPDEAGDGLPSLETEVWSWGRGSEGQLGHGDQLARLQPLCIKSLTGQEVIKVAAGSHHSLALTAQCQVYSWGSNMCGQLGHVNSPVTVPHLAKLSDGLRVWDVSAGQSHSLLLADGDCVQPVLLYCGRHSVPPSALSKEVQNRSSSRTSQNRAESYSVRPTLLPFCIEMNYISSVYGSGRMCAALTDRNMMGFIAAIHELASRERRFCCWMSDLRKVLLTPLRTKESTCQMLGELCTHLFFALCESFIHLSKLVGRHAASLSYFLQNAQSRDVTSFPLLRHSERFLETYRKQCFGSQQAVISQLSGSDQSVSGELDLVSMFYQPLQQLHHYNRVLLKMAACYDVLTLEYQSLQQGCSHYEALSLSLVRKKKEAETTQLFWKTHSGKTTESLRVPQRRVVCESSNRSLTAQNAGRFSNHWFILFNDVLVHTQGTLSSQSFFSTHHVYPLTCLWVKPITEDGSGLYSIKIICPEESFTLVASTPQEKNKWVRSLNQAVDQVLGGAAQGSSPGFTAAMCRTASYKFTADERFRDAQYTGGWLVGRVHGRGTMKWPDGRVYKGNFKNGLEDGYGECLVPNKVGDKPDTYQGQWREGKIHGFGKFRYASGEVYEGCFCDGQRHGYGMLSSGKLARTSSSVFIGHWVHDKKTGYGVHDDIMRGEKYMGFWLDDLRHGSAVVVTQYGVYFEGSFKENKMSGSGLLVSDDDTVFHGEFSDDWTTNGKGVLTLANGDCLDGLFSGEWRAGLKIVGTYVKPSLDGYESKEKNDLPLGQYAVPAAHRWICVFDECWGRLGCDAAGMGERATAWENIAVTIATARRQSPDLSKSHTKVLESLEFIPQYGEPVTSANYDNIRRYLTKACETPHHPLGWLVETLVTAYRMTYVGVGSNRRLLRQAVQELQAYLTHFYSFIRFLFPGLPDDGGIIPDPPDPSPLKSRRNSNQVEQGVLVVSSSSLLLPLLLPRLYPPLFTLYCLQQEQEEAQYWERILRLNKQPDQSLLSFLGVQEKFWPHWMCILGQKKQIVSSSEDACFVSAVETLQQISTTFTPSDKLVVIQRTFEELTLEVKPFLAGDFLWCMDDLFPLFLYVVLRARIRNLGAELSLIEDLMDPNLQHGEMGLMFTTLKFSQSELLEIRLGPPLPSSSLWMRTGFGLLHPDPAGIHYIGTDPEVPVFTGFLLLEAAPTQSRERNKPHAASSCLHPQFAE</sequence>
<dbReference type="SUPFAM" id="SSF50985">
    <property type="entry name" value="RCC1/BLIP-II"/>
    <property type="match status" value="2"/>
</dbReference>
<dbReference type="SUPFAM" id="SSF82185">
    <property type="entry name" value="Histone H3 K4-specific methyltransferase SET7/9 N-terminal domain"/>
    <property type="match status" value="2"/>
</dbReference>
<feature type="region of interest" description="Disordered" evidence="4">
    <location>
        <begin position="373"/>
        <end position="433"/>
    </location>
</feature>
<dbReference type="Gene3D" id="2.20.110.10">
    <property type="entry name" value="Histone H3 K4-specific methyltransferase SET7/9 N-terminal domain"/>
    <property type="match status" value="3"/>
</dbReference>
<dbReference type="CDD" id="cd13269">
    <property type="entry name" value="PH_alsin"/>
    <property type="match status" value="1"/>
</dbReference>
<evidence type="ECO:0000259" key="6">
    <source>
        <dbReference type="PROSITE" id="PS51205"/>
    </source>
</evidence>
<comment type="caution">
    <text evidence="7">The sequence shown here is derived from an EMBL/GenBank/DDBJ whole genome shotgun (WGS) entry which is preliminary data.</text>
</comment>
<dbReference type="InterPro" id="IPR051984">
    <property type="entry name" value="Alsin"/>
</dbReference>
<dbReference type="InterPro" id="IPR009091">
    <property type="entry name" value="RCC1/BLIP-II"/>
</dbReference>
<protein>
    <recommendedName>
        <fullName evidence="9">Alsin-like</fullName>
    </recommendedName>
</protein>
<feature type="compositionally biased region" description="Polar residues" evidence="4">
    <location>
        <begin position="464"/>
        <end position="473"/>
    </location>
</feature>
<dbReference type="PANTHER" id="PTHR46089:SF3">
    <property type="entry name" value="ALSIN"/>
    <property type="match status" value="1"/>
</dbReference>
<feature type="compositionally biased region" description="Low complexity" evidence="4">
    <location>
        <begin position="292"/>
        <end position="307"/>
    </location>
</feature>
<feature type="repeat" description="RCC1" evidence="3">
    <location>
        <begin position="62"/>
        <end position="109"/>
    </location>
</feature>
<feature type="region of interest" description="Disordered" evidence="4">
    <location>
        <begin position="272"/>
        <end position="354"/>
    </location>
</feature>
<dbReference type="PROSITE" id="PS50003">
    <property type="entry name" value="PH_DOMAIN"/>
    <property type="match status" value="1"/>
</dbReference>
<dbReference type="PROSITE" id="PS50012">
    <property type="entry name" value="RCC1_3"/>
    <property type="match status" value="5"/>
</dbReference>
<name>A0AAV9RZA5_9TELE</name>
<keyword evidence="8" id="KW-1185">Reference proteome</keyword>
<feature type="compositionally biased region" description="Basic and acidic residues" evidence="4">
    <location>
        <begin position="414"/>
        <end position="425"/>
    </location>
</feature>
<keyword evidence="2" id="KW-0677">Repeat</keyword>
<dbReference type="GO" id="GO:0005085">
    <property type="term" value="F:guanyl-nucleotide exchange factor activity"/>
    <property type="evidence" value="ECO:0007669"/>
    <property type="project" value="UniProtKB-KW"/>
</dbReference>
<feature type="repeat" description="RCC1" evidence="3">
    <location>
        <begin position="570"/>
        <end position="620"/>
    </location>
</feature>
<dbReference type="GO" id="GO:0030425">
    <property type="term" value="C:dendrite"/>
    <property type="evidence" value="ECO:0007669"/>
    <property type="project" value="TreeGrafter"/>
</dbReference>
<dbReference type="Gene3D" id="1.20.1050.80">
    <property type="entry name" value="VPS9 domain"/>
    <property type="match status" value="1"/>
</dbReference>
<gene>
    <name evidence="7" type="ORF">CRENBAI_006210</name>
</gene>
<evidence type="ECO:0000313" key="8">
    <source>
        <dbReference type="Proteomes" id="UP001311232"/>
    </source>
</evidence>
<evidence type="ECO:0000256" key="2">
    <source>
        <dbReference type="ARBA" id="ARBA00022737"/>
    </source>
</evidence>
<evidence type="ECO:0000259" key="5">
    <source>
        <dbReference type="PROSITE" id="PS50003"/>
    </source>
</evidence>
<dbReference type="SUPFAM" id="SSF48065">
    <property type="entry name" value="DBL homology domain (DH-domain)"/>
    <property type="match status" value="1"/>
</dbReference>
<dbReference type="SMART" id="SM00233">
    <property type="entry name" value="PH"/>
    <property type="match status" value="1"/>
</dbReference>
<dbReference type="EMBL" id="JAHHUM010001168">
    <property type="protein sequence ID" value="KAK5614245.1"/>
    <property type="molecule type" value="Genomic_DNA"/>
</dbReference>
<dbReference type="SUPFAM" id="SSF109993">
    <property type="entry name" value="VPS9 domain"/>
    <property type="match status" value="1"/>
</dbReference>
<feature type="compositionally biased region" description="Low complexity" evidence="4">
    <location>
        <begin position="399"/>
        <end position="413"/>
    </location>
</feature>
<dbReference type="InterPro" id="IPR057248">
    <property type="entry name" value="Alsin-like_PH"/>
</dbReference>
<feature type="repeat" description="RCC1" evidence="3">
    <location>
        <begin position="171"/>
        <end position="221"/>
    </location>
</feature>
<dbReference type="Gene3D" id="2.130.10.30">
    <property type="entry name" value="Regulator of chromosome condensation 1/beta-lactamase-inhibitor protein II"/>
    <property type="match status" value="2"/>
</dbReference>
<feature type="domain" description="VPS9" evidence="6">
    <location>
        <begin position="1491"/>
        <end position="1638"/>
    </location>
</feature>
<dbReference type="InterPro" id="IPR011993">
    <property type="entry name" value="PH-like_dom_sf"/>
</dbReference>
<dbReference type="Gene3D" id="2.30.29.30">
    <property type="entry name" value="Pleckstrin-homology domain (PH domain)/Phosphotyrosine-binding domain (PTB)"/>
    <property type="match status" value="1"/>
</dbReference>
<dbReference type="PRINTS" id="PR00633">
    <property type="entry name" value="RCCNDNSATION"/>
</dbReference>
<dbReference type="SMART" id="SM00698">
    <property type="entry name" value="MORN"/>
    <property type="match status" value="6"/>
</dbReference>